<dbReference type="PANTHER" id="PTHR11735">
    <property type="entry name" value="TRNA N6-ADENOSINE THREONYLCARBAMOYLTRANSFERASE"/>
    <property type="match status" value="1"/>
</dbReference>
<dbReference type="AlphaFoldDB" id="A0A285H9C8"/>
<proteinExistence type="predicted"/>
<dbReference type="RefSeq" id="WP_097018098.1">
    <property type="nucleotide sequence ID" value="NZ_OBDZ01000015.1"/>
</dbReference>
<dbReference type="Pfam" id="PF00814">
    <property type="entry name" value="TsaD"/>
    <property type="match status" value="1"/>
</dbReference>
<evidence type="ECO:0000313" key="3">
    <source>
        <dbReference type="Proteomes" id="UP000219573"/>
    </source>
</evidence>
<evidence type="ECO:0000259" key="1">
    <source>
        <dbReference type="Pfam" id="PF00814"/>
    </source>
</evidence>
<dbReference type="InterPro" id="IPR022496">
    <property type="entry name" value="T6A_TsaB"/>
</dbReference>
<dbReference type="GO" id="GO:0005829">
    <property type="term" value="C:cytosol"/>
    <property type="evidence" value="ECO:0007669"/>
    <property type="project" value="TreeGrafter"/>
</dbReference>
<dbReference type="InterPro" id="IPR043129">
    <property type="entry name" value="ATPase_NBD"/>
</dbReference>
<dbReference type="CDD" id="cd24032">
    <property type="entry name" value="ASKHA_NBD_TsaB"/>
    <property type="match status" value="1"/>
</dbReference>
<dbReference type="InterPro" id="IPR000905">
    <property type="entry name" value="Gcp-like_dom"/>
</dbReference>
<accession>A0A285H9C8</accession>
<reference evidence="3" key="1">
    <citation type="submission" date="2017-09" db="EMBL/GenBank/DDBJ databases">
        <authorList>
            <person name="Varghese N."/>
            <person name="Submissions S."/>
        </authorList>
    </citation>
    <scope>NUCLEOTIDE SEQUENCE [LARGE SCALE GENOMIC DNA]</scope>
    <source>
        <strain evidence="3">MSL47</strain>
    </source>
</reference>
<dbReference type="PANTHER" id="PTHR11735:SF11">
    <property type="entry name" value="TRNA THREONYLCARBAMOYLADENOSINE BIOSYNTHESIS PROTEIN TSAB"/>
    <property type="match status" value="1"/>
</dbReference>
<gene>
    <name evidence="2" type="ORF">SAMN06265827_1153</name>
</gene>
<dbReference type="Gene3D" id="3.30.420.40">
    <property type="match status" value="2"/>
</dbReference>
<dbReference type="STRING" id="1413210.U472_04215"/>
<dbReference type="OrthoDB" id="9784166at2"/>
<dbReference type="Proteomes" id="UP000219573">
    <property type="component" value="Unassembled WGS sequence"/>
</dbReference>
<feature type="domain" description="Gcp-like" evidence="1">
    <location>
        <begin position="33"/>
        <end position="228"/>
    </location>
</feature>
<protein>
    <submittedName>
        <fullName evidence="2">tRNA threonylcarbamoyladenosine biosynthesis protein TsaB</fullName>
    </submittedName>
</protein>
<dbReference type="SUPFAM" id="SSF53067">
    <property type="entry name" value="Actin-like ATPase domain"/>
    <property type="match status" value="2"/>
</dbReference>
<keyword evidence="3" id="KW-1185">Reference proteome</keyword>
<dbReference type="EMBL" id="OBDZ01000015">
    <property type="protein sequence ID" value="SNY31456.1"/>
    <property type="molecule type" value="Genomic_DNA"/>
</dbReference>
<organism evidence="2 3">
    <name type="scientific">Orenia metallireducens</name>
    <dbReference type="NCBI Taxonomy" id="1413210"/>
    <lineage>
        <taxon>Bacteria</taxon>
        <taxon>Bacillati</taxon>
        <taxon>Bacillota</taxon>
        <taxon>Clostridia</taxon>
        <taxon>Halanaerobiales</taxon>
        <taxon>Halobacteroidaceae</taxon>
        <taxon>Orenia</taxon>
    </lineage>
</organism>
<dbReference type="GO" id="GO:0002949">
    <property type="term" value="P:tRNA threonylcarbamoyladenosine modification"/>
    <property type="evidence" value="ECO:0007669"/>
    <property type="project" value="InterPro"/>
</dbReference>
<evidence type="ECO:0000313" key="2">
    <source>
        <dbReference type="EMBL" id="SNY31456.1"/>
    </source>
</evidence>
<sequence length="234" mass="25771">MLTLAIDSSTNAGSVALISEDGLIGEELLNLTNTHSQRLMPQLVSLLENSSYEPQDLEGIGVGLGPGSFTGIRIGLTTAKTMAQALQIPMIGVSTLEAIAYNLKYTSAYLCPMIDGRRDRVFTALYKGKGEENLEAESQESLIAIDDLLKELADIDEVIYFIGEVATKYKDKIIKEIKQPKFVSSSFNLPKASIIGELSLKKLLEGKEDNLFALTPNYLKRSQAEIQWEKKHNN</sequence>
<name>A0A285H9C8_9FIRM</name>
<dbReference type="NCBIfam" id="TIGR03725">
    <property type="entry name" value="T6A_YeaZ"/>
    <property type="match status" value="1"/>
</dbReference>